<keyword evidence="2" id="KW-0472">Membrane</keyword>
<accession>A0A1I9YCJ6</accession>
<dbReference type="AlphaFoldDB" id="A0A1I9YCJ6"/>
<dbReference type="InterPro" id="IPR008258">
    <property type="entry name" value="Transglycosylase_SLT_dom_1"/>
</dbReference>
<dbReference type="Proteomes" id="UP000179860">
    <property type="component" value="Chromosome 1"/>
</dbReference>
<reference evidence="4" key="2">
    <citation type="submission" date="2021-06" db="EMBL/GenBank/DDBJ databases">
        <authorList>
            <person name="Rogers T.H."/>
            <person name="Ramsay J.P."/>
            <person name="Wang P."/>
            <person name="Terpolilli J."/>
        </authorList>
    </citation>
    <scope>NUCLEOTIDE SEQUENCE [LARGE SCALE GENOMIC DNA]</scope>
    <source>
        <strain evidence="4">WSM5005</strain>
    </source>
</reference>
<feature type="region of interest" description="Disordered" evidence="1">
    <location>
        <begin position="336"/>
        <end position="404"/>
    </location>
</feature>
<dbReference type="STRING" id="754502.BJG93_00400"/>
<dbReference type="InterPro" id="IPR023346">
    <property type="entry name" value="Lysozyme-like_dom_sf"/>
</dbReference>
<keyword evidence="2" id="KW-0812">Transmembrane</keyword>
<gene>
    <name evidence="4" type="ORF">BJG93_00400</name>
</gene>
<name>A0A1I9YCJ6_9BURK</name>
<feature type="compositionally biased region" description="Low complexity" evidence="1">
    <location>
        <begin position="341"/>
        <end position="353"/>
    </location>
</feature>
<dbReference type="EMBL" id="CP017561">
    <property type="protein sequence ID" value="APA84029.1"/>
    <property type="molecule type" value="Genomic_DNA"/>
</dbReference>
<feature type="region of interest" description="Disordered" evidence="1">
    <location>
        <begin position="84"/>
        <end position="116"/>
    </location>
</feature>
<feature type="compositionally biased region" description="Low complexity" evidence="1">
    <location>
        <begin position="368"/>
        <end position="379"/>
    </location>
</feature>
<evidence type="ECO:0000256" key="1">
    <source>
        <dbReference type="SAM" id="MobiDB-lite"/>
    </source>
</evidence>
<dbReference type="RefSeq" id="WP_027198575.1">
    <property type="nucleotide sequence ID" value="NZ_CP017561.2"/>
</dbReference>
<keyword evidence="2" id="KW-1133">Transmembrane helix</keyword>
<evidence type="ECO:0000313" key="4">
    <source>
        <dbReference type="EMBL" id="APA84029.1"/>
    </source>
</evidence>
<proteinExistence type="predicted"/>
<dbReference type="SUPFAM" id="SSF53955">
    <property type="entry name" value="Lysozyme-like"/>
    <property type="match status" value="1"/>
</dbReference>
<evidence type="ECO:0000313" key="5">
    <source>
        <dbReference type="Proteomes" id="UP000179860"/>
    </source>
</evidence>
<reference evidence="4" key="1">
    <citation type="submission" date="2016-09" db="EMBL/GenBank/DDBJ databases">
        <title>The Complete Genome of Burkholderia sprentiae wsm5005.</title>
        <authorList>
            <person name="De Meyer S."/>
            <person name="Wang P."/>
            <person name="Terpolilli J."/>
        </authorList>
    </citation>
    <scope>NUCLEOTIDE SEQUENCE [LARGE SCALE GENOMIC DNA]</scope>
    <source>
        <strain evidence="4">WSM5005</strain>
    </source>
</reference>
<protein>
    <submittedName>
        <fullName evidence="4">Lytic transglycosylase domain-containing protein</fullName>
    </submittedName>
</protein>
<organism evidence="4 5">
    <name type="scientific">Paraburkholderia sprentiae WSM5005</name>
    <dbReference type="NCBI Taxonomy" id="754502"/>
    <lineage>
        <taxon>Bacteria</taxon>
        <taxon>Pseudomonadati</taxon>
        <taxon>Pseudomonadota</taxon>
        <taxon>Betaproteobacteria</taxon>
        <taxon>Burkholderiales</taxon>
        <taxon>Burkholderiaceae</taxon>
        <taxon>Paraburkholderia</taxon>
    </lineage>
</organism>
<evidence type="ECO:0000259" key="3">
    <source>
        <dbReference type="Pfam" id="PF01464"/>
    </source>
</evidence>
<feature type="domain" description="Transglycosylase SLT" evidence="3">
    <location>
        <begin position="216"/>
        <end position="290"/>
    </location>
</feature>
<dbReference type="Gene3D" id="1.10.530.10">
    <property type="match status" value="1"/>
</dbReference>
<dbReference type="Pfam" id="PF01464">
    <property type="entry name" value="SLT"/>
    <property type="match status" value="1"/>
</dbReference>
<dbReference type="OrthoDB" id="9815002at2"/>
<evidence type="ECO:0000256" key="2">
    <source>
        <dbReference type="SAM" id="Phobius"/>
    </source>
</evidence>
<keyword evidence="5" id="KW-1185">Reference proteome</keyword>
<feature type="transmembrane region" description="Helical" evidence="2">
    <location>
        <begin position="31"/>
        <end position="49"/>
    </location>
</feature>
<dbReference type="KEGG" id="pspw:BJG93_00400"/>
<sequence>MNAWLSWRPDERIAQVVRGALRRGTRLSHHLFSIVGGIAVVLALALWLMPTWRGALAARLMPVISAAVQAGPARLLQGNPLPAIGPARNAGTSSDESLSANSPTTPNAPSAIDGANDGGMTLTAATTSFDGAFEGYSSSSASAAALNGLDPRTMQGVSALARLIPQQRVSADARDDRVLVSSREQALVASYLARRYRVAQEPVGELVKAAFDTGREVGLDPLLLLSVMAIESGFNPYAESGVGAQGLMQVMSKVHSDKFQYFGGQSAALEPLANIKVGALVLKDCIARGGSLPGGLRLYVGSSTQDDGGYGAKVMAERGRLRDVAHGRKVPINAPQAPVLTASATPAPAAATSGGNGKRVQVTLQGGHALSSATSAAHTQPTDQDDASANSTTRHVASASELGA</sequence>
<feature type="compositionally biased region" description="Polar residues" evidence="1">
    <location>
        <begin position="90"/>
        <end position="108"/>
    </location>
</feature>